<dbReference type="InterPro" id="IPR013130">
    <property type="entry name" value="Fe3_Rdtase_TM_dom"/>
</dbReference>
<feature type="transmembrane region" description="Helical" evidence="10">
    <location>
        <begin position="90"/>
        <end position="107"/>
    </location>
</feature>
<keyword evidence="6" id="KW-0560">Oxidoreductase</keyword>
<evidence type="ECO:0000256" key="3">
    <source>
        <dbReference type="ARBA" id="ARBA00022448"/>
    </source>
</evidence>
<keyword evidence="4 10" id="KW-0812">Transmembrane</keyword>
<dbReference type="Pfam" id="PF08030">
    <property type="entry name" value="NAD_binding_6"/>
    <property type="match status" value="1"/>
</dbReference>
<organism evidence="12 13">
    <name type="scientific">Marasmius tenuissimus</name>
    <dbReference type="NCBI Taxonomy" id="585030"/>
    <lineage>
        <taxon>Eukaryota</taxon>
        <taxon>Fungi</taxon>
        <taxon>Dikarya</taxon>
        <taxon>Basidiomycota</taxon>
        <taxon>Agaricomycotina</taxon>
        <taxon>Agaricomycetes</taxon>
        <taxon>Agaricomycetidae</taxon>
        <taxon>Agaricales</taxon>
        <taxon>Marasmiineae</taxon>
        <taxon>Marasmiaceae</taxon>
        <taxon>Marasmius</taxon>
    </lineage>
</organism>
<evidence type="ECO:0000313" key="13">
    <source>
        <dbReference type="Proteomes" id="UP001437256"/>
    </source>
</evidence>
<accession>A0ABR2ZH71</accession>
<dbReference type="SFLD" id="SFLDG01168">
    <property type="entry name" value="Ferric_reductase_subgroup_(FRE"/>
    <property type="match status" value="1"/>
</dbReference>
<dbReference type="Pfam" id="PF01794">
    <property type="entry name" value="Ferric_reduct"/>
    <property type="match status" value="1"/>
</dbReference>
<protein>
    <submittedName>
        <fullName evidence="12">Ferric-chelate reductase Frp1</fullName>
    </submittedName>
</protein>
<dbReference type="SUPFAM" id="SSF52343">
    <property type="entry name" value="Ferredoxin reductase-like, C-terminal NADP-linked domain"/>
    <property type="match status" value="1"/>
</dbReference>
<comment type="similarity">
    <text evidence="2">Belongs to the ferric reductase (FRE) family.</text>
</comment>
<sequence>MTDFGKPPEIPAEFGLYNSYEEDPKWQLKFTIVWCSALAAATILSLPHLVRSFRNGCAYTSMMGVREQSGYESISQKEEEPMRVRRGRRTVEGILSVVGGILLWTAPGIGLNVGQILLLVGYAVALVVCIVKDSILQDNSNRAGFMAIAQLPVVFLFGTKNSILSFLLGPGHGYEKLNYIHRWSGRGIFLAAVIHGSLWIQNHLRYNLPILGQQKETSGVAALGVLCGLVLLSLRPVRRWGYEVFFVLHVLAYVAFFVTVCYHTIYAPPWIFPPLAFYGFDMLLRLLKYRIKDATLEAVDSQLTLIRIPYCDAGWQAGQHVRLRVFFSGRVFESHSLSIMNAPPSISAMSNSNTAGGIILGARVRGDWTKALNSYAESESERTSEKPSTRAIEVPVHVMLDGPYGGCSLDLGSYESILLIAGGSGATFTLGLLDDIIGRCIRLRRRNGEKTRRIEFAWWIRSFGCLEWFKGVLGDVADLVAKADKEDLDLHISVFVTCLCNPDEVPVISNMDVMVRRPEVREVLKGVVSSPPASLKDVASGARGDSDSSIVEVPDIDTEANGVDVPTIISTKLRWAGLGGGLAVCASGPESLTREASNAVAALSMTRGVELGGVALHTEVYTG</sequence>
<dbReference type="Gene3D" id="3.40.50.80">
    <property type="entry name" value="Nucleotide-binding domain of ferredoxin-NADP reductase (FNR) module"/>
    <property type="match status" value="1"/>
</dbReference>
<keyword evidence="8 10" id="KW-0472">Membrane</keyword>
<dbReference type="PANTHER" id="PTHR32361:SF9">
    <property type="entry name" value="FERRIC REDUCTASE TRANSMEMBRANE COMPONENT 3-RELATED"/>
    <property type="match status" value="1"/>
</dbReference>
<dbReference type="CDD" id="cd06186">
    <property type="entry name" value="NOX_Duox_like_FAD_NADP"/>
    <property type="match status" value="1"/>
</dbReference>
<dbReference type="InterPro" id="IPR017927">
    <property type="entry name" value="FAD-bd_FR_type"/>
</dbReference>
<reference evidence="12 13" key="1">
    <citation type="submission" date="2024-05" db="EMBL/GenBank/DDBJ databases">
        <title>A draft genome resource for the thread blight pathogen Marasmius tenuissimus strain MS-2.</title>
        <authorList>
            <person name="Yulfo-Soto G.E."/>
            <person name="Baruah I.K."/>
            <person name="Amoako-Attah I."/>
            <person name="Bukari Y."/>
            <person name="Meinhardt L.W."/>
            <person name="Bailey B.A."/>
            <person name="Cohen S.P."/>
        </authorList>
    </citation>
    <scope>NUCLEOTIDE SEQUENCE [LARGE SCALE GENOMIC DNA]</scope>
    <source>
        <strain evidence="12 13">MS-2</strain>
    </source>
</reference>
<evidence type="ECO:0000256" key="2">
    <source>
        <dbReference type="ARBA" id="ARBA00006278"/>
    </source>
</evidence>
<evidence type="ECO:0000313" key="12">
    <source>
        <dbReference type="EMBL" id="KAL0060941.1"/>
    </source>
</evidence>
<evidence type="ECO:0000256" key="5">
    <source>
        <dbReference type="ARBA" id="ARBA00022989"/>
    </source>
</evidence>
<keyword evidence="3" id="KW-0813">Transport</keyword>
<keyword evidence="9" id="KW-0325">Glycoprotein</keyword>
<keyword evidence="5 10" id="KW-1133">Transmembrane helix</keyword>
<dbReference type="EMBL" id="JBBXMP010000156">
    <property type="protein sequence ID" value="KAL0060941.1"/>
    <property type="molecule type" value="Genomic_DNA"/>
</dbReference>
<evidence type="ECO:0000256" key="4">
    <source>
        <dbReference type="ARBA" id="ARBA00022692"/>
    </source>
</evidence>
<dbReference type="InterPro" id="IPR051410">
    <property type="entry name" value="Ferric/Cupric_Reductase"/>
</dbReference>
<name>A0ABR2ZH71_9AGAR</name>
<evidence type="ECO:0000256" key="7">
    <source>
        <dbReference type="ARBA" id="ARBA00023065"/>
    </source>
</evidence>
<feature type="transmembrane region" description="Helical" evidence="10">
    <location>
        <begin position="143"/>
        <end position="168"/>
    </location>
</feature>
<evidence type="ECO:0000256" key="9">
    <source>
        <dbReference type="ARBA" id="ARBA00023180"/>
    </source>
</evidence>
<evidence type="ECO:0000256" key="10">
    <source>
        <dbReference type="SAM" id="Phobius"/>
    </source>
</evidence>
<dbReference type="PROSITE" id="PS51384">
    <property type="entry name" value="FAD_FR"/>
    <property type="match status" value="1"/>
</dbReference>
<evidence type="ECO:0000256" key="1">
    <source>
        <dbReference type="ARBA" id="ARBA00004141"/>
    </source>
</evidence>
<gene>
    <name evidence="12" type="primary">FRP1</name>
    <name evidence="12" type="ORF">AAF712_012278</name>
</gene>
<keyword evidence="7" id="KW-0406">Ion transport</keyword>
<dbReference type="SFLD" id="SFLDS00052">
    <property type="entry name" value="Ferric_Reductase_Domain"/>
    <property type="match status" value="1"/>
</dbReference>
<evidence type="ECO:0000256" key="8">
    <source>
        <dbReference type="ARBA" id="ARBA00023136"/>
    </source>
</evidence>
<comment type="subcellular location">
    <subcellularLocation>
        <location evidence="1">Membrane</location>
        <topology evidence="1">Multi-pass membrane protein</topology>
    </subcellularLocation>
</comment>
<feature type="domain" description="FAD-binding FR-type" evidence="11">
    <location>
        <begin position="284"/>
        <end position="410"/>
    </location>
</feature>
<dbReference type="PANTHER" id="PTHR32361">
    <property type="entry name" value="FERRIC/CUPRIC REDUCTASE TRANSMEMBRANE COMPONENT"/>
    <property type="match status" value="1"/>
</dbReference>
<evidence type="ECO:0000256" key="6">
    <source>
        <dbReference type="ARBA" id="ARBA00023002"/>
    </source>
</evidence>
<dbReference type="InterPro" id="IPR039261">
    <property type="entry name" value="FNR_nucleotide-bd"/>
</dbReference>
<proteinExistence type="inferred from homology"/>
<feature type="transmembrane region" description="Helical" evidence="10">
    <location>
        <begin position="217"/>
        <end position="234"/>
    </location>
</feature>
<feature type="transmembrane region" description="Helical" evidence="10">
    <location>
        <begin position="26"/>
        <end position="46"/>
    </location>
</feature>
<feature type="transmembrane region" description="Helical" evidence="10">
    <location>
        <begin position="246"/>
        <end position="265"/>
    </location>
</feature>
<dbReference type="Proteomes" id="UP001437256">
    <property type="component" value="Unassembled WGS sequence"/>
</dbReference>
<dbReference type="InterPro" id="IPR013121">
    <property type="entry name" value="Fe_red_NAD-bd_6"/>
</dbReference>
<evidence type="ECO:0000259" key="11">
    <source>
        <dbReference type="PROSITE" id="PS51384"/>
    </source>
</evidence>
<keyword evidence="13" id="KW-1185">Reference proteome</keyword>
<comment type="caution">
    <text evidence="12">The sequence shown here is derived from an EMBL/GenBank/DDBJ whole genome shotgun (WGS) entry which is preliminary data.</text>
</comment>